<keyword evidence="1" id="KW-0472">Membrane</keyword>
<dbReference type="AlphaFoldDB" id="A0A9Q6A6C6"/>
<name>A0A9Q6A6C6_9BACI</name>
<reference evidence="2 3" key="1">
    <citation type="submission" date="2017-12" db="EMBL/GenBank/DDBJ databases">
        <title>Comparative Functional Genomics of Dry Heat Resistant strains isolated from the Viking Spacecraft.</title>
        <authorList>
            <person name="Seuylemezian A."/>
            <person name="Cooper K."/>
            <person name="Vaishampayan P."/>
        </authorList>
    </citation>
    <scope>NUCLEOTIDE SEQUENCE [LARGE SCALE GENOMIC DNA]</scope>
    <source>
        <strain evidence="2 3">V48-19</strain>
    </source>
</reference>
<organism evidence="2 3">
    <name type="scientific">Bacillus halotolerans</name>
    <dbReference type="NCBI Taxonomy" id="260554"/>
    <lineage>
        <taxon>Bacteria</taxon>
        <taxon>Bacillati</taxon>
        <taxon>Bacillota</taxon>
        <taxon>Bacilli</taxon>
        <taxon>Bacillales</taxon>
        <taxon>Bacillaceae</taxon>
        <taxon>Bacillus</taxon>
    </lineage>
</organism>
<accession>A0A9Q6A6C6</accession>
<evidence type="ECO:0000313" key="2">
    <source>
        <dbReference type="EMBL" id="PLS04950.1"/>
    </source>
</evidence>
<proteinExistence type="predicted"/>
<gene>
    <name evidence="2" type="ORF">CUU63_15975</name>
</gene>
<feature type="transmembrane region" description="Helical" evidence="1">
    <location>
        <begin position="5"/>
        <end position="23"/>
    </location>
</feature>
<keyword evidence="1" id="KW-1133">Transmembrane helix</keyword>
<dbReference type="EMBL" id="PGUV01000015">
    <property type="protein sequence ID" value="PLS04950.1"/>
    <property type="molecule type" value="Genomic_DNA"/>
</dbReference>
<dbReference type="Proteomes" id="UP000234803">
    <property type="component" value="Unassembled WGS sequence"/>
</dbReference>
<evidence type="ECO:0000313" key="3">
    <source>
        <dbReference type="Proteomes" id="UP000234803"/>
    </source>
</evidence>
<keyword evidence="1" id="KW-0812">Transmembrane</keyword>
<feature type="transmembrane region" description="Helical" evidence="1">
    <location>
        <begin position="29"/>
        <end position="49"/>
    </location>
</feature>
<protein>
    <submittedName>
        <fullName evidence="2">Uncharacterized protein</fullName>
    </submittedName>
</protein>
<evidence type="ECO:0000256" key="1">
    <source>
        <dbReference type="SAM" id="Phobius"/>
    </source>
</evidence>
<comment type="caution">
    <text evidence="2">The sequence shown here is derived from an EMBL/GenBank/DDBJ whole genome shotgun (WGS) entry which is preliminary data.</text>
</comment>
<sequence>MCEKYGLLMAIFILSVCVNSNIIVESHKIGMLIDFISFAAMVVCIFVGWTMRNRKSKTD</sequence>